<evidence type="ECO:0000256" key="1">
    <source>
        <dbReference type="SAM" id="MobiDB-lite"/>
    </source>
</evidence>
<dbReference type="AlphaFoldDB" id="A0A0E9PK77"/>
<dbReference type="EMBL" id="GBXM01103531">
    <property type="protein sequence ID" value="JAH05046.1"/>
    <property type="molecule type" value="Transcribed_RNA"/>
</dbReference>
<accession>A0A0E9PK77</accession>
<reference evidence="2" key="2">
    <citation type="journal article" date="2015" name="Fish Shellfish Immunol.">
        <title>Early steps in the European eel (Anguilla anguilla)-Vibrio vulnificus interaction in the gills: Role of the RtxA13 toxin.</title>
        <authorList>
            <person name="Callol A."/>
            <person name="Pajuelo D."/>
            <person name="Ebbesson L."/>
            <person name="Teles M."/>
            <person name="MacKenzie S."/>
            <person name="Amaro C."/>
        </authorList>
    </citation>
    <scope>NUCLEOTIDE SEQUENCE</scope>
</reference>
<reference evidence="2" key="1">
    <citation type="submission" date="2014-11" db="EMBL/GenBank/DDBJ databases">
        <authorList>
            <person name="Amaro Gonzalez C."/>
        </authorList>
    </citation>
    <scope>NUCLEOTIDE SEQUENCE</scope>
</reference>
<protein>
    <submittedName>
        <fullName evidence="2">Uncharacterized protein</fullName>
    </submittedName>
</protein>
<evidence type="ECO:0000313" key="2">
    <source>
        <dbReference type="EMBL" id="JAH05046.1"/>
    </source>
</evidence>
<organism evidence="2">
    <name type="scientific">Anguilla anguilla</name>
    <name type="common">European freshwater eel</name>
    <name type="synonym">Muraena anguilla</name>
    <dbReference type="NCBI Taxonomy" id="7936"/>
    <lineage>
        <taxon>Eukaryota</taxon>
        <taxon>Metazoa</taxon>
        <taxon>Chordata</taxon>
        <taxon>Craniata</taxon>
        <taxon>Vertebrata</taxon>
        <taxon>Euteleostomi</taxon>
        <taxon>Actinopterygii</taxon>
        <taxon>Neopterygii</taxon>
        <taxon>Teleostei</taxon>
        <taxon>Anguilliformes</taxon>
        <taxon>Anguillidae</taxon>
        <taxon>Anguilla</taxon>
    </lineage>
</organism>
<sequence>MHQRGTEDPAERLQQKPETAKETDE</sequence>
<feature type="region of interest" description="Disordered" evidence="1">
    <location>
        <begin position="1"/>
        <end position="25"/>
    </location>
</feature>
<name>A0A0E9PK77_ANGAN</name>
<proteinExistence type="predicted"/>